<dbReference type="PANTHER" id="PTHR35024:SF4">
    <property type="entry name" value="POLYMER-FORMING CYTOSKELETAL PROTEIN"/>
    <property type="match status" value="1"/>
</dbReference>
<sequence length="203" mass="21267">MSKKDNFSQAAYEMFGIGRGGSKREADKTAEKPAESAAMNVEEDEMSLTVAPTVAEVKPLEKVPEKPKTTLLAEGSVFEGTLHTKGDVEIAGVFKGDIFSEGNVKLFANIEGNVQGGNVELVTSSVQGDVSAKELLKIGPQSVIGGNIKTKDMICSGRIVGNVESSGRVTLTTGSALTGDLTAATIAVMEGALMEGRFKIVKK</sequence>
<gene>
    <name evidence="3" type="ORF">LKD23_08980</name>
</gene>
<feature type="compositionally biased region" description="Basic and acidic residues" evidence="2">
    <location>
        <begin position="22"/>
        <end position="34"/>
    </location>
</feature>
<dbReference type="PANTHER" id="PTHR35024">
    <property type="entry name" value="HYPOTHETICAL CYTOSOLIC PROTEIN"/>
    <property type="match status" value="1"/>
</dbReference>
<protein>
    <submittedName>
        <fullName evidence="3">Polymer-forming cytoskeletal protein</fullName>
    </submittedName>
</protein>
<feature type="region of interest" description="Disordered" evidence="2">
    <location>
        <begin position="18"/>
        <end position="45"/>
    </location>
</feature>
<dbReference type="InterPro" id="IPR007607">
    <property type="entry name" value="BacA/B"/>
</dbReference>
<proteinExistence type="inferred from homology"/>
<accession>A0ABS8F9G8</accession>
<evidence type="ECO:0000313" key="3">
    <source>
        <dbReference type="EMBL" id="MCC2199880.1"/>
    </source>
</evidence>
<reference evidence="3" key="1">
    <citation type="submission" date="2021-10" db="EMBL/GenBank/DDBJ databases">
        <title>Anaerobic single-cell dispensing facilitates the cultivation of human gut bacteria.</title>
        <authorList>
            <person name="Afrizal A."/>
        </authorList>
    </citation>
    <scope>NUCLEOTIDE SEQUENCE</scope>
    <source>
        <strain evidence="3">CLA-AA-H233</strain>
    </source>
</reference>
<name>A0ABS8F9G8_9FIRM</name>
<evidence type="ECO:0000256" key="2">
    <source>
        <dbReference type="SAM" id="MobiDB-lite"/>
    </source>
</evidence>
<comment type="caution">
    <text evidence="3">The sequence shown here is derived from an EMBL/GenBank/DDBJ whole genome shotgun (WGS) entry which is preliminary data.</text>
</comment>
<dbReference type="EMBL" id="JAJEQL010000022">
    <property type="protein sequence ID" value="MCC2199880.1"/>
    <property type="molecule type" value="Genomic_DNA"/>
</dbReference>
<dbReference type="Pfam" id="PF04519">
    <property type="entry name" value="Bactofilin"/>
    <property type="match status" value="1"/>
</dbReference>
<evidence type="ECO:0000256" key="1">
    <source>
        <dbReference type="ARBA" id="ARBA00044755"/>
    </source>
</evidence>
<organism evidence="3 4">
    <name type="scientific">Faecalibacterium butyricigenerans</name>
    <dbReference type="NCBI Taxonomy" id="1851427"/>
    <lineage>
        <taxon>Bacteria</taxon>
        <taxon>Bacillati</taxon>
        <taxon>Bacillota</taxon>
        <taxon>Clostridia</taxon>
        <taxon>Eubacteriales</taxon>
        <taxon>Oscillospiraceae</taxon>
        <taxon>Faecalibacterium</taxon>
    </lineage>
</organism>
<keyword evidence="4" id="KW-1185">Reference proteome</keyword>
<dbReference type="Proteomes" id="UP001430637">
    <property type="component" value="Unassembled WGS sequence"/>
</dbReference>
<dbReference type="RefSeq" id="WP_227621352.1">
    <property type="nucleotide sequence ID" value="NZ_JAJEQL010000022.1"/>
</dbReference>
<comment type="similarity">
    <text evidence="1">Belongs to the bactofilin family.</text>
</comment>
<evidence type="ECO:0000313" key="4">
    <source>
        <dbReference type="Proteomes" id="UP001430637"/>
    </source>
</evidence>